<feature type="domain" description="4Fe-4S Wbl-type" evidence="1">
    <location>
        <begin position="120"/>
        <end position="175"/>
    </location>
</feature>
<name>A0A7H0H7V1_9ACTN</name>
<evidence type="ECO:0000313" key="3">
    <source>
        <dbReference type="Proteomes" id="UP000516117"/>
    </source>
</evidence>
<keyword evidence="3" id="KW-1185">Reference proteome</keyword>
<dbReference type="RefSeq" id="WP_187721717.1">
    <property type="nucleotide sequence ID" value="NZ_BAABBL010000002.1"/>
</dbReference>
<organism evidence="2 3">
    <name type="scientific">Tessaracoccus defluvii</name>
    <dbReference type="NCBI Taxonomy" id="1285901"/>
    <lineage>
        <taxon>Bacteria</taxon>
        <taxon>Bacillati</taxon>
        <taxon>Actinomycetota</taxon>
        <taxon>Actinomycetes</taxon>
        <taxon>Propionibacteriales</taxon>
        <taxon>Propionibacteriaceae</taxon>
        <taxon>Tessaracoccus</taxon>
    </lineage>
</organism>
<accession>A0A7H0H7V1</accession>
<dbReference type="PROSITE" id="PS51674">
    <property type="entry name" value="4FE4S_WBL"/>
    <property type="match status" value="1"/>
</dbReference>
<dbReference type="EMBL" id="CP060789">
    <property type="protein sequence ID" value="QNP56617.1"/>
    <property type="molecule type" value="Genomic_DNA"/>
</dbReference>
<dbReference type="Pfam" id="PF02467">
    <property type="entry name" value="Whib"/>
    <property type="match status" value="1"/>
</dbReference>
<evidence type="ECO:0000259" key="1">
    <source>
        <dbReference type="PROSITE" id="PS51674"/>
    </source>
</evidence>
<gene>
    <name evidence="2" type="ORF">H9L22_04190</name>
</gene>
<proteinExistence type="predicted"/>
<evidence type="ECO:0000313" key="2">
    <source>
        <dbReference type="EMBL" id="QNP56617.1"/>
    </source>
</evidence>
<dbReference type="AlphaFoldDB" id="A0A7H0H7V1"/>
<protein>
    <submittedName>
        <fullName evidence="2">WhiB family transcriptional regulator</fullName>
    </submittedName>
</protein>
<dbReference type="InterPro" id="IPR034768">
    <property type="entry name" value="4FE4S_WBL"/>
</dbReference>
<sequence length="192" mass="20414">MSTAGTARERVLTEVAVRTEVSALAAVLGVSAVRLGRRLREHGLVTDMAFLLEVAGIVGVDTTELVRHLDADPDAFDHGTGPCLVRDCPSCSWYGGPVTTALAELHAAITRAQAEGQPVPCVGRAEWVSERADDVRHARRQCGECPVLMLCEQAAREVEPDSGVWAGRDMAAAARVRAYCGQRPVVSIGAGR</sequence>
<dbReference type="Proteomes" id="UP000516117">
    <property type="component" value="Chromosome"/>
</dbReference>
<dbReference type="KEGG" id="tdf:H9L22_04190"/>
<reference evidence="2 3" key="1">
    <citation type="submission" date="2020-08" db="EMBL/GenBank/DDBJ databases">
        <title>Genome sequence of Tessaracoccus defluvii JCM 17540T.</title>
        <authorList>
            <person name="Hyun D.-W."/>
            <person name="Bae J.-W."/>
        </authorList>
    </citation>
    <scope>NUCLEOTIDE SEQUENCE [LARGE SCALE GENOMIC DNA]</scope>
    <source>
        <strain evidence="2 3">JCM 17540</strain>
    </source>
</reference>